<evidence type="ECO:0000256" key="4">
    <source>
        <dbReference type="ARBA" id="ARBA00023143"/>
    </source>
</evidence>
<dbReference type="InterPro" id="IPR006300">
    <property type="entry name" value="FlgB"/>
</dbReference>
<comment type="function">
    <text evidence="5 6">Structural component of flagellum, the bacterial motility apparatus. Part of the rod structure of flagellar basal body.</text>
</comment>
<gene>
    <name evidence="8" type="primary">flgB</name>
    <name evidence="8" type="ORF">EHN07_06190</name>
</gene>
<dbReference type="PROSITE" id="PS00588">
    <property type="entry name" value="FLAGELLA_BB_ROD"/>
    <property type="match status" value="1"/>
</dbReference>
<accession>A0A3N5DKV2</accession>
<reference evidence="8 9" key="1">
    <citation type="submission" date="2018-11" db="EMBL/GenBank/DDBJ databases">
        <title>Draft genome sequence of Buttiauxella warmboldiae CCUG 35512.</title>
        <authorList>
            <person name="Salva-Serra F."/>
            <person name="Marathe N."/>
            <person name="Moore E."/>
            <person name="Svensson L."/>
            <person name="Engstrom-Jakobsson H."/>
        </authorList>
    </citation>
    <scope>NUCLEOTIDE SEQUENCE [LARGE SCALE GENOMIC DNA]</scope>
    <source>
        <strain evidence="8 9">CCUG 35512</strain>
    </source>
</reference>
<keyword evidence="8" id="KW-0969">Cilium</keyword>
<keyword evidence="9" id="KW-1185">Reference proteome</keyword>
<evidence type="ECO:0000256" key="2">
    <source>
        <dbReference type="ARBA" id="ARBA00009677"/>
    </source>
</evidence>
<protein>
    <recommendedName>
        <fullName evidence="3 6">Flagellar basal body rod protein FlgB</fullName>
    </recommendedName>
</protein>
<dbReference type="EMBL" id="RPOH01000021">
    <property type="protein sequence ID" value="RPH29238.1"/>
    <property type="molecule type" value="Genomic_DNA"/>
</dbReference>
<dbReference type="OrthoDB" id="9788334at2"/>
<dbReference type="PANTHER" id="PTHR30435">
    <property type="entry name" value="FLAGELLAR PROTEIN"/>
    <property type="match status" value="1"/>
</dbReference>
<evidence type="ECO:0000313" key="9">
    <source>
        <dbReference type="Proteomes" id="UP000268615"/>
    </source>
</evidence>
<evidence type="ECO:0000259" key="7">
    <source>
        <dbReference type="Pfam" id="PF00460"/>
    </source>
</evidence>
<dbReference type="InterPro" id="IPR001444">
    <property type="entry name" value="Flag_bb_rod_N"/>
</dbReference>
<sequence>MFDKLDNALRFQQDALSLLTQRQNILASNIANADTPGYLARDIDFSTQLKNAMNHNIQATTPLSLSLTSTSHIAAGATVIDNGQLLYRIPDQPTADGNTVDMDRERVSFADNNMKYQTSLTVLGSQIKNMMSVIGQG</sequence>
<dbReference type="PIRSF" id="PIRSF002889">
    <property type="entry name" value="Rod_FlgB"/>
    <property type="match status" value="1"/>
</dbReference>
<feature type="domain" description="Flagellar basal body rod protein N-terminal" evidence="7">
    <location>
        <begin position="9"/>
        <end position="38"/>
    </location>
</feature>
<dbReference type="InterPro" id="IPR019776">
    <property type="entry name" value="Flagellar_basal_body_rod_CS"/>
</dbReference>
<dbReference type="NCBIfam" id="TIGR01396">
    <property type="entry name" value="FlgB"/>
    <property type="match status" value="1"/>
</dbReference>
<dbReference type="GO" id="GO:0030694">
    <property type="term" value="C:bacterial-type flagellum basal body, rod"/>
    <property type="evidence" value="ECO:0007669"/>
    <property type="project" value="InterPro"/>
</dbReference>
<evidence type="ECO:0000256" key="5">
    <source>
        <dbReference type="ARBA" id="ARBA00024934"/>
    </source>
</evidence>
<evidence type="ECO:0000256" key="6">
    <source>
        <dbReference type="PIRNR" id="PIRNR002889"/>
    </source>
</evidence>
<proteinExistence type="inferred from homology"/>
<evidence type="ECO:0000313" key="8">
    <source>
        <dbReference type="EMBL" id="RPH29238.1"/>
    </source>
</evidence>
<dbReference type="PANTHER" id="PTHR30435:SF12">
    <property type="entry name" value="FLAGELLAR BASAL BODY ROD PROTEIN FLGB"/>
    <property type="match status" value="1"/>
</dbReference>
<keyword evidence="8" id="KW-0966">Cell projection</keyword>
<dbReference type="AlphaFoldDB" id="A0A3N5DKV2"/>
<name>A0A3N5DKV2_9ENTR</name>
<organism evidence="8 9">
    <name type="scientific">Buttiauxella warmboldiae</name>
    <dbReference type="NCBI Taxonomy" id="82993"/>
    <lineage>
        <taxon>Bacteria</taxon>
        <taxon>Pseudomonadati</taxon>
        <taxon>Pseudomonadota</taxon>
        <taxon>Gammaproteobacteria</taxon>
        <taxon>Enterobacterales</taxon>
        <taxon>Enterobacteriaceae</taxon>
        <taxon>Buttiauxella</taxon>
    </lineage>
</organism>
<dbReference type="GO" id="GO:0071973">
    <property type="term" value="P:bacterial-type flagellum-dependent cell motility"/>
    <property type="evidence" value="ECO:0007669"/>
    <property type="project" value="InterPro"/>
</dbReference>
<evidence type="ECO:0000256" key="3">
    <source>
        <dbReference type="ARBA" id="ARBA00014376"/>
    </source>
</evidence>
<comment type="subunit">
    <text evidence="6">The basal body constitutes a major portion of the flagellar organelle and consists of a number of rings mounted on a central rod.</text>
</comment>
<dbReference type="Pfam" id="PF00460">
    <property type="entry name" value="Flg_bb_rod"/>
    <property type="match status" value="1"/>
</dbReference>
<keyword evidence="8" id="KW-0282">Flagellum</keyword>
<comment type="subcellular location">
    <subcellularLocation>
        <location evidence="1 6">Bacterial flagellum basal body</location>
    </subcellularLocation>
</comment>
<dbReference type="Proteomes" id="UP000268615">
    <property type="component" value="Unassembled WGS sequence"/>
</dbReference>
<dbReference type="RefSeq" id="WP_124023309.1">
    <property type="nucleotide sequence ID" value="NZ_RPOH01000021.1"/>
</dbReference>
<comment type="similarity">
    <text evidence="2 6">Belongs to the flagella basal body rod proteins family.</text>
</comment>
<evidence type="ECO:0000256" key="1">
    <source>
        <dbReference type="ARBA" id="ARBA00004117"/>
    </source>
</evidence>
<keyword evidence="4 6" id="KW-0975">Bacterial flagellum</keyword>
<comment type="caution">
    <text evidence="8">The sequence shown here is derived from an EMBL/GenBank/DDBJ whole genome shotgun (WGS) entry which is preliminary data.</text>
</comment>